<dbReference type="PANTHER" id="PTHR35381:SF1">
    <property type="entry name" value="EF-HAND DOMAIN-CONTAINING PROTEIN"/>
    <property type="match status" value="1"/>
</dbReference>
<keyword evidence="3" id="KW-1185">Reference proteome</keyword>
<proteinExistence type="predicted"/>
<feature type="compositionally biased region" description="Acidic residues" evidence="1">
    <location>
        <begin position="742"/>
        <end position="755"/>
    </location>
</feature>
<feature type="region of interest" description="Disordered" evidence="1">
    <location>
        <begin position="125"/>
        <end position="150"/>
    </location>
</feature>
<feature type="region of interest" description="Disordered" evidence="1">
    <location>
        <begin position="1"/>
        <end position="31"/>
    </location>
</feature>
<sequence length="859" mass="93995">MPEPEAADTPVPPPAPASARSAANGEQPMERERGDLLLIMEVVIGDGRTETIHIHRYDHAAALAAAFARTHGLSAEVEPTLVEHIGEQVRAMGLALEAAPPPPPAVEPKESQYLAMMDKYRQPQQLPPSAFSHLKPSKPKAPTKSSAPPAACDRLHALAQARDEWRAREQKRKEDAEMREIQTRQLRLADKSKALVANRTNGGHRTIGARLHSEALTEVARRDKLAAARQQEKEAAIDWMCPKCAFFNKHTDKACQNPRTKRAPASVAKAKSSTARVCGQPKPALFQPTRVAAAPVKKGDDGDQVLARRHRHEQMAQTLYHSTHTFAPRLNPNSQDIVREKRGADARDPHATLYDDASARRQKQLEKEAAYLAQFPFKPDIGLRSHAVPATDWVTRLAVLDNTAEKRRELLSKHGAAVDPATGRPLFTPEVGRAPLFPRNDTGLPIGDFLYESRHELNGIKKQLQANAQAHQKAQQTQSFMSSTSRNLLEARKARSFRRIFDLLLEASGEAEREELSPARVPLDSLPAELAHVAQSLVDAVGFAPIPRAAFHAAMETTLTSSPGLTHTQVLFFSDKPTPIATAEQLAAAEAKDLTFCPKINAPSGRVERRKDVDVFEALHKYHATYEAKRRACQAKYDRALAEACPFKPQLVAKPHNCGDMYALLPDDDAFNDADAVVLQTSKPLARPYVRPIDEEPGDEGSPIHVNRSPVGPIHPRLLMVGEIPPPAKSPVRGPPPMLEIEAGDGDGDDDEQEGGFDGASVHPLGSSNALKRSGERPSLLASIVEEKEAQDITPVKDEDARKDAVLTRTKEEALTKTRCSPLRLLFGDGAEKVFEYPSSDEDVNVRVAEAATSDPPGP</sequence>
<comment type="caution">
    <text evidence="2">The sequence shown here is derived from an EMBL/GenBank/DDBJ whole genome shotgun (WGS) entry which is preliminary data.</text>
</comment>
<feature type="compositionally biased region" description="Pro residues" evidence="1">
    <location>
        <begin position="724"/>
        <end position="738"/>
    </location>
</feature>
<feature type="compositionally biased region" description="Low complexity" evidence="1">
    <location>
        <begin position="140"/>
        <end position="150"/>
    </location>
</feature>
<gene>
    <name evidence="2" type="ORF">ACHHYP_11735</name>
</gene>
<accession>A0A1V9YIJ1</accession>
<protein>
    <submittedName>
        <fullName evidence="2">Uncharacterized protein</fullName>
    </submittedName>
</protein>
<evidence type="ECO:0000313" key="2">
    <source>
        <dbReference type="EMBL" id="OQR85528.1"/>
    </source>
</evidence>
<evidence type="ECO:0000313" key="3">
    <source>
        <dbReference type="Proteomes" id="UP000243579"/>
    </source>
</evidence>
<evidence type="ECO:0000256" key="1">
    <source>
        <dbReference type="SAM" id="MobiDB-lite"/>
    </source>
</evidence>
<dbReference type="EMBL" id="JNBR01001663">
    <property type="protein sequence ID" value="OQR85528.1"/>
    <property type="molecule type" value="Genomic_DNA"/>
</dbReference>
<dbReference type="PANTHER" id="PTHR35381">
    <property type="entry name" value="EF-HAND DOMAIN-CONTAINING PROTEIN"/>
    <property type="match status" value="1"/>
</dbReference>
<dbReference type="OrthoDB" id="75192at2759"/>
<reference evidence="2 3" key="1">
    <citation type="journal article" date="2014" name="Genome Biol. Evol.">
        <title>The secreted proteins of Achlya hypogyna and Thraustotheca clavata identify the ancestral oomycete secretome and reveal gene acquisitions by horizontal gene transfer.</title>
        <authorList>
            <person name="Misner I."/>
            <person name="Blouin N."/>
            <person name="Leonard G."/>
            <person name="Richards T.A."/>
            <person name="Lane C.E."/>
        </authorList>
    </citation>
    <scope>NUCLEOTIDE SEQUENCE [LARGE SCALE GENOMIC DNA]</scope>
    <source>
        <strain evidence="2 3">ATCC 48635</strain>
    </source>
</reference>
<dbReference type="Proteomes" id="UP000243579">
    <property type="component" value="Unassembled WGS sequence"/>
</dbReference>
<dbReference type="AlphaFoldDB" id="A0A1V9YIJ1"/>
<name>A0A1V9YIJ1_ACHHY</name>
<organism evidence="2 3">
    <name type="scientific">Achlya hypogyna</name>
    <name type="common">Oomycete</name>
    <name type="synonym">Protoachlya hypogyna</name>
    <dbReference type="NCBI Taxonomy" id="1202772"/>
    <lineage>
        <taxon>Eukaryota</taxon>
        <taxon>Sar</taxon>
        <taxon>Stramenopiles</taxon>
        <taxon>Oomycota</taxon>
        <taxon>Saprolegniomycetes</taxon>
        <taxon>Saprolegniales</taxon>
        <taxon>Achlyaceae</taxon>
        <taxon>Achlya</taxon>
    </lineage>
</organism>
<feature type="region of interest" description="Disordered" evidence="1">
    <location>
        <begin position="688"/>
        <end position="775"/>
    </location>
</feature>